<accession>A0A0A0JLY3</accession>
<evidence type="ECO:0000313" key="2">
    <source>
        <dbReference type="Proteomes" id="UP000030011"/>
    </source>
</evidence>
<dbReference type="AlphaFoldDB" id="A0A0A0JLY3"/>
<dbReference type="RefSeq" id="WP_035905929.1">
    <property type="nucleotide sequence ID" value="NZ_AVPK01000007.1"/>
</dbReference>
<sequence>MITIDEYLAFCDAAIDGYAGCVSSLGEAHLNEVVTLSDGSPLPGSNSAFALVAHIVGVMGRWGRTVNRGIVVPRDRDAEFTATGTVDQALALLDLGRARLHEDVRACDPAAAPVNPPTGRDRTAYATQGAILLHVYEELAQHLGQLEVTRDVILARA</sequence>
<dbReference type="SUPFAM" id="SSF109854">
    <property type="entry name" value="DinB/YfiT-like putative metalloenzymes"/>
    <property type="match status" value="1"/>
</dbReference>
<dbReference type="InterPro" id="IPR034660">
    <property type="entry name" value="DinB/YfiT-like"/>
</dbReference>
<dbReference type="Proteomes" id="UP000030011">
    <property type="component" value="Unassembled WGS sequence"/>
</dbReference>
<organism evidence="1 2">
    <name type="scientific">Knoellia subterranea KCTC 19937</name>
    <dbReference type="NCBI Taxonomy" id="1385521"/>
    <lineage>
        <taxon>Bacteria</taxon>
        <taxon>Bacillati</taxon>
        <taxon>Actinomycetota</taxon>
        <taxon>Actinomycetes</taxon>
        <taxon>Micrococcales</taxon>
        <taxon>Intrasporangiaceae</taxon>
        <taxon>Knoellia</taxon>
    </lineage>
</organism>
<dbReference type="InterPro" id="IPR007061">
    <property type="entry name" value="MST-like"/>
</dbReference>
<proteinExistence type="predicted"/>
<dbReference type="EMBL" id="AVPK01000007">
    <property type="protein sequence ID" value="KGN37022.1"/>
    <property type="molecule type" value="Genomic_DNA"/>
</dbReference>
<dbReference type="STRING" id="1385521.N803_16530"/>
<reference evidence="1 2" key="1">
    <citation type="submission" date="2013-08" db="EMBL/GenBank/DDBJ databases">
        <title>The genome sequence of Knoellia subterranea.</title>
        <authorList>
            <person name="Zhu W."/>
            <person name="Wang G."/>
        </authorList>
    </citation>
    <scope>NUCLEOTIDE SEQUENCE [LARGE SCALE GENOMIC DNA]</scope>
    <source>
        <strain evidence="1 2">KCTC 19937</strain>
    </source>
</reference>
<dbReference type="eggNOG" id="ENOG50331UR">
    <property type="taxonomic scope" value="Bacteria"/>
</dbReference>
<comment type="caution">
    <text evidence="1">The sequence shown here is derived from an EMBL/GenBank/DDBJ whole genome shotgun (WGS) entry which is preliminary data.</text>
</comment>
<dbReference type="OrthoDB" id="4807647at2"/>
<gene>
    <name evidence="1" type="ORF">N803_16530</name>
</gene>
<dbReference type="Gene3D" id="1.20.120.450">
    <property type="entry name" value="dinb family like domain"/>
    <property type="match status" value="1"/>
</dbReference>
<dbReference type="Pfam" id="PF04978">
    <property type="entry name" value="MST"/>
    <property type="match status" value="1"/>
</dbReference>
<evidence type="ECO:0008006" key="3">
    <source>
        <dbReference type="Google" id="ProtNLM"/>
    </source>
</evidence>
<name>A0A0A0JLY3_9MICO</name>
<protein>
    <recommendedName>
        <fullName evidence="3">Mini-circle protein</fullName>
    </recommendedName>
</protein>
<evidence type="ECO:0000313" key="1">
    <source>
        <dbReference type="EMBL" id="KGN37022.1"/>
    </source>
</evidence>
<keyword evidence="2" id="KW-1185">Reference proteome</keyword>